<evidence type="ECO:0000256" key="2">
    <source>
        <dbReference type="SAM" id="SignalP"/>
    </source>
</evidence>
<evidence type="ECO:0000313" key="5">
    <source>
        <dbReference type="Proteomes" id="UP000321464"/>
    </source>
</evidence>
<keyword evidence="2" id="KW-0732">Signal</keyword>
<dbReference type="OrthoDB" id="4760806at2"/>
<organism evidence="4 5">
    <name type="scientific">Novosphingobium sediminis</name>
    <dbReference type="NCBI Taxonomy" id="707214"/>
    <lineage>
        <taxon>Bacteria</taxon>
        <taxon>Pseudomonadati</taxon>
        <taxon>Pseudomonadota</taxon>
        <taxon>Alphaproteobacteria</taxon>
        <taxon>Sphingomonadales</taxon>
        <taxon>Sphingomonadaceae</taxon>
        <taxon>Novosphingobium</taxon>
    </lineage>
</organism>
<dbReference type="AlphaFoldDB" id="A0A512AHH4"/>
<feature type="chain" id="PRO_5021928778" description="Deacetylase PdaC domain-containing protein" evidence="2">
    <location>
        <begin position="22"/>
        <end position="272"/>
    </location>
</feature>
<accession>A0A512AHH4</accession>
<dbReference type="RefSeq" id="WP_147158527.1">
    <property type="nucleotide sequence ID" value="NZ_BJYR01000007.1"/>
</dbReference>
<dbReference type="Proteomes" id="UP000321464">
    <property type="component" value="Unassembled WGS sequence"/>
</dbReference>
<feature type="region of interest" description="Disordered" evidence="1">
    <location>
        <begin position="32"/>
        <end position="51"/>
    </location>
</feature>
<evidence type="ECO:0000259" key="3">
    <source>
        <dbReference type="Pfam" id="PF13739"/>
    </source>
</evidence>
<evidence type="ECO:0000313" key="4">
    <source>
        <dbReference type="EMBL" id="GEN99159.1"/>
    </source>
</evidence>
<reference evidence="4 5" key="1">
    <citation type="submission" date="2019-07" db="EMBL/GenBank/DDBJ databases">
        <title>Whole genome shotgun sequence of Novosphingobium sediminis NBRC 106119.</title>
        <authorList>
            <person name="Hosoyama A."/>
            <person name="Uohara A."/>
            <person name="Ohji S."/>
            <person name="Ichikawa N."/>
        </authorList>
    </citation>
    <scope>NUCLEOTIDE SEQUENCE [LARGE SCALE GENOMIC DNA]</scope>
    <source>
        <strain evidence="4 5">NBRC 106119</strain>
    </source>
</reference>
<evidence type="ECO:0000256" key="1">
    <source>
        <dbReference type="SAM" id="MobiDB-lite"/>
    </source>
</evidence>
<sequence>MRRLALALALIPLLAGCQKSAEPGKATAGAAASASAVPPAPPAPPVSSAEARKVSEKNDLYEFAYSYPAAAAALPGLRDWLEADLARTKADLASEAKEAAKDAKAEAISFNAYESETEWQVVTDLPGWLSLSAQIYLFSGGAHGNTAFQTILWDKSAGKRRSVIDLFTSPAALRRAVQGPFCAALGKERAKRREGDEVWDDPDDPFVKCIDPLEEVVILGSKGRIGFDRIGFLIAPYDAGPYAEGTYEVTLPVTPAVLAAVKPEFKAAFVAP</sequence>
<name>A0A512AHH4_9SPHN</name>
<proteinExistence type="predicted"/>
<keyword evidence="5" id="KW-1185">Reference proteome</keyword>
<comment type="caution">
    <text evidence="4">The sequence shown here is derived from an EMBL/GenBank/DDBJ whole genome shotgun (WGS) entry which is preliminary data.</text>
</comment>
<gene>
    <name evidence="4" type="ORF">NSE01_09920</name>
</gene>
<dbReference type="InterPro" id="IPR025303">
    <property type="entry name" value="PdaC"/>
</dbReference>
<dbReference type="EMBL" id="BJYR01000007">
    <property type="protein sequence ID" value="GEN99159.1"/>
    <property type="molecule type" value="Genomic_DNA"/>
</dbReference>
<feature type="domain" description="Deacetylase PdaC" evidence="3">
    <location>
        <begin position="55"/>
        <end position="146"/>
    </location>
</feature>
<feature type="signal peptide" evidence="2">
    <location>
        <begin position="1"/>
        <end position="21"/>
    </location>
</feature>
<dbReference type="PROSITE" id="PS51257">
    <property type="entry name" value="PROKAR_LIPOPROTEIN"/>
    <property type="match status" value="1"/>
</dbReference>
<dbReference type="Gene3D" id="3.30.565.40">
    <property type="entry name" value="Fervidobacterium nodosum Rt17-B1 like"/>
    <property type="match status" value="1"/>
</dbReference>
<dbReference type="Pfam" id="PF13739">
    <property type="entry name" value="PdaC"/>
    <property type="match status" value="1"/>
</dbReference>
<protein>
    <recommendedName>
        <fullName evidence="3">Deacetylase PdaC domain-containing protein</fullName>
    </recommendedName>
</protein>